<keyword evidence="2" id="KW-1185">Reference proteome</keyword>
<feature type="signal peptide" evidence="1">
    <location>
        <begin position="1"/>
        <end position="29"/>
    </location>
</feature>
<protein>
    <submittedName>
        <fullName evidence="3">Ectonucleotide pyrophosphatase/phosphodiesterase family member 5-like</fullName>
    </submittedName>
</protein>
<dbReference type="SUPFAM" id="SSF53649">
    <property type="entry name" value="Alkaline phosphatase-like"/>
    <property type="match status" value="1"/>
</dbReference>
<dbReference type="InterPro" id="IPR017850">
    <property type="entry name" value="Alkaline_phosphatase_core_sf"/>
</dbReference>
<feature type="chain" id="PRO_5047517046" evidence="1">
    <location>
        <begin position="30"/>
        <end position="307"/>
    </location>
</feature>
<dbReference type="Gene3D" id="3.30.1360.180">
    <property type="match status" value="1"/>
</dbReference>
<dbReference type="Gene3D" id="3.40.720.10">
    <property type="entry name" value="Alkaline Phosphatase, subunit A"/>
    <property type="match status" value="1"/>
</dbReference>
<dbReference type="PANTHER" id="PTHR10151:SF120">
    <property type="entry name" value="BIS(5'-ADENOSYL)-TRIPHOSPHATASE"/>
    <property type="match status" value="1"/>
</dbReference>
<sequence>MERCKGVNMFCKILLVCWCVVCAWSGADASSSTHPLLLIVSFDGFRYDYLDKTNTPNFDALIADGVKAKWMEASFPTKTFPNHYTLATGLYEESHGIIANNFYDPDLDATFHKRTSMTESRWWDAGAEPIWVTNQRCDRAKEAEPGCRSRRSGAFFWVGSEAEVKGQQPHRYMAYDESYPFRDRVETVVSWLTDADAPTNLGLMYFHEPDSTGHTHGPDSPELATAVKMVDDVVGHLVKRLRDVGLYDRVNLIVTSDHGMTSVHPKNTIMLDDYIDSATYRGQSIPGSVALIYPMAGNLEKVVNVKS</sequence>
<dbReference type="CDD" id="cd16018">
    <property type="entry name" value="Enpp"/>
    <property type="match status" value="1"/>
</dbReference>
<proteinExistence type="predicted"/>
<evidence type="ECO:0000313" key="2">
    <source>
        <dbReference type="Proteomes" id="UP000695022"/>
    </source>
</evidence>
<gene>
    <name evidence="3" type="primary">LOC106815775</name>
</gene>
<reference evidence="3" key="1">
    <citation type="submission" date="2025-08" db="UniProtKB">
        <authorList>
            <consortium name="RefSeq"/>
        </authorList>
    </citation>
    <scope>IDENTIFICATION</scope>
</reference>
<organism evidence="2 3">
    <name type="scientific">Priapulus caudatus</name>
    <name type="common">Priapulid worm</name>
    <dbReference type="NCBI Taxonomy" id="37621"/>
    <lineage>
        <taxon>Eukaryota</taxon>
        <taxon>Metazoa</taxon>
        <taxon>Ecdysozoa</taxon>
        <taxon>Scalidophora</taxon>
        <taxon>Priapulida</taxon>
        <taxon>Priapulimorpha</taxon>
        <taxon>Priapulimorphida</taxon>
        <taxon>Priapulidae</taxon>
        <taxon>Priapulus</taxon>
    </lineage>
</organism>
<accession>A0ABM1EU97</accession>
<keyword evidence="1" id="KW-0732">Signal</keyword>
<dbReference type="RefSeq" id="XP_014675768.1">
    <property type="nucleotide sequence ID" value="XM_014820282.1"/>
</dbReference>
<evidence type="ECO:0000313" key="3">
    <source>
        <dbReference type="RefSeq" id="XP_014675768.1"/>
    </source>
</evidence>
<dbReference type="PANTHER" id="PTHR10151">
    <property type="entry name" value="ECTONUCLEOTIDE PYROPHOSPHATASE/PHOSPHODIESTERASE"/>
    <property type="match status" value="1"/>
</dbReference>
<dbReference type="InterPro" id="IPR002591">
    <property type="entry name" value="Phosphodiest/P_Trfase"/>
</dbReference>
<evidence type="ECO:0000256" key="1">
    <source>
        <dbReference type="SAM" id="SignalP"/>
    </source>
</evidence>
<name>A0ABM1EU97_PRICU</name>
<dbReference type="GeneID" id="106815775"/>
<dbReference type="Pfam" id="PF01663">
    <property type="entry name" value="Phosphodiest"/>
    <property type="match status" value="1"/>
</dbReference>
<dbReference type="Proteomes" id="UP000695022">
    <property type="component" value="Unplaced"/>
</dbReference>